<comment type="caution">
    <text evidence="1">The sequence shown here is derived from an EMBL/GenBank/DDBJ whole genome shotgun (WGS) entry which is preliminary data.</text>
</comment>
<proteinExistence type="predicted"/>
<gene>
    <name evidence="1" type="ORF">ABIF63_002741</name>
</gene>
<name>A0ABV2RPY0_BRAJP</name>
<reference evidence="1 2" key="1">
    <citation type="submission" date="2024-06" db="EMBL/GenBank/DDBJ databases">
        <title>Genomic Encyclopedia of Type Strains, Phase V (KMG-V): Genome sequencing to study the core and pangenomes of soil and plant-associated prokaryotes.</title>
        <authorList>
            <person name="Whitman W."/>
        </authorList>
    </citation>
    <scope>NUCLEOTIDE SEQUENCE [LARGE SCALE GENOMIC DNA]</scope>
    <source>
        <strain evidence="1 2">USDA 160</strain>
    </source>
</reference>
<protein>
    <recommendedName>
        <fullName evidence="3">Transposase</fullName>
    </recommendedName>
</protein>
<accession>A0ABV2RPY0</accession>
<sequence length="85" mass="9463">MPCGTSLVCGAAYECLGTLELIHNKQFAHLSPPGGFQVRDRRVLARALRNRALPVGTQRAAMWRMSNTEAVIFMGWNAQSPHKIR</sequence>
<evidence type="ECO:0000313" key="2">
    <source>
        <dbReference type="Proteomes" id="UP001549291"/>
    </source>
</evidence>
<evidence type="ECO:0008006" key="3">
    <source>
        <dbReference type="Google" id="ProtNLM"/>
    </source>
</evidence>
<dbReference type="EMBL" id="JBEPTQ010000002">
    <property type="protein sequence ID" value="MET4718635.1"/>
    <property type="molecule type" value="Genomic_DNA"/>
</dbReference>
<organism evidence="1 2">
    <name type="scientific">Bradyrhizobium japonicum</name>
    <dbReference type="NCBI Taxonomy" id="375"/>
    <lineage>
        <taxon>Bacteria</taxon>
        <taxon>Pseudomonadati</taxon>
        <taxon>Pseudomonadota</taxon>
        <taxon>Alphaproteobacteria</taxon>
        <taxon>Hyphomicrobiales</taxon>
        <taxon>Nitrobacteraceae</taxon>
        <taxon>Bradyrhizobium</taxon>
    </lineage>
</organism>
<dbReference type="Proteomes" id="UP001549291">
    <property type="component" value="Unassembled WGS sequence"/>
</dbReference>
<evidence type="ECO:0000313" key="1">
    <source>
        <dbReference type="EMBL" id="MET4718635.1"/>
    </source>
</evidence>
<keyword evidence="2" id="KW-1185">Reference proteome</keyword>